<keyword evidence="2" id="KW-0472">Membrane</keyword>
<sequence>MNPSQEPASHQPGERSAPESRAVDYGYGAPGAGGYGSAPDGGGYGPTPDGGGYGLAHPSGPIEEPRNAFGRAWSMHLSSHRPWKRTLVVALGCFLVIVVLGGPLGLLWRALAPSVPVVDAGQAGIVVNDPSPEEYIAADGWFTLLGLGFGLLVAIVAWLVLRRDRGPFLLLSVVLGALGAGWLVAPRVGELIGRSDYQSWAETAQQGATYMAPPEVHALGPTLVPAFAAAIVLTLLAGWSNDPDLDQPGAKPGYGSNNPGPVGPQPGDGYEATDWQAEPRG</sequence>
<keyword evidence="2" id="KW-0812">Transmembrane</keyword>
<dbReference type="Proteomes" id="UP000294901">
    <property type="component" value="Unassembled WGS sequence"/>
</dbReference>
<organism evidence="3 4">
    <name type="scientific">Paractinoplanes brasiliensis</name>
    <dbReference type="NCBI Taxonomy" id="52695"/>
    <lineage>
        <taxon>Bacteria</taxon>
        <taxon>Bacillati</taxon>
        <taxon>Actinomycetota</taxon>
        <taxon>Actinomycetes</taxon>
        <taxon>Micromonosporales</taxon>
        <taxon>Micromonosporaceae</taxon>
        <taxon>Paractinoplanes</taxon>
    </lineage>
</organism>
<feature type="transmembrane region" description="Helical" evidence="2">
    <location>
        <begin position="141"/>
        <end position="161"/>
    </location>
</feature>
<feature type="region of interest" description="Disordered" evidence="1">
    <location>
        <begin position="1"/>
        <end position="59"/>
    </location>
</feature>
<evidence type="ECO:0000256" key="2">
    <source>
        <dbReference type="SAM" id="Phobius"/>
    </source>
</evidence>
<dbReference type="RefSeq" id="WP_203720902.1">
    <property type="nucleotide sequence ID" value="NZ_BOMD01000093.1"/>
</dbReference>
<evidence type="ECO:0000313" key="3">
    <source>
        <dbReference type="EMBL" id="TDO37681.1"/>
    </source>
</evidence>
<feature type="transmembrane region" description="Helical" evidence="2">
    <location>
        <begin position="168"/>
        <end position="185"/>
    </location>
</feature>
<reference evidence="3 4" key="1">
    <citation type="submission" date="2019-03" db="EMBL/GenBank/DDBJ databases">
        <title>Sequencing the genomes of 1000 actinobacteria strains.</title>
        <authorList>
            <person name="Klenk H.-P."/>
        </authorList>
    </citation>
    <scope>NUCLEOTIDE SEQUENCE [LARGE SCALE GENOMIC DNA]</scope>
    <source>
        <strain evidence="3 4">DSM 43805</strain>
    </source>
</reference>
<feature type="compositionally biased region" description="Basic and acidic residues" evidence="1">
    <location>
        <begin position="12"/>
        <end position="22"/>
    </location>
</feature>
<evidence type="ECO:0000313" key="4">
    <source>
        <dbReference type="Proteomes" id="UP000294901"/>
    </source>
</evidence>
<feature type="transmembrane region" description="Helical" evidence="2">
    <location>
        <begin position="218"/>
        <end position="239"/>
    </location>
</feature>
<evidence type="ECO:0000256" key="1">
    <source>
        <dbReference type="SAM" id="MobiDB-lite"/>
    </source>
</evidence>
<accession>A0A4R6JQM7</accession>
<dbReference type="EMBL" id="SNWR01000001">
    <property type="protein sequence ID" value="TDO37681.1"/>
    <property type="molecule type" value="Genomic_DNA"/>
</dbReference>
<keyword evidence="2" id="KW-1133">Transmembrane helix</keyword>
<dbReference type="AlphaFoldDB" id="A0A4R6JQM7"/>
<comment type="caution">
    <text evidence="3">The sequence shown here is derived from an EMBL/GenBank/DDBJ whole genome shotgun (WGS) entry which is preliminary data.</text>
</comment>
<feature type="transmembrane region" description="Helical" evidence="2">
    <location>
        <begin position="87"/>
        <end position="108"/>
    </location>
</feature>
<protein>
    <submittedName>
        <fullName evidence="3">Uncharacterized protein</fullName>
    </submittedName>
</protein>
<feature type="region of interest" description="Disordered" evidence="1">
    <location>
        <begin position="244"/>
        <end position="281"/>
    </location>
</feature>
<gene>
    <name evidence="3" type="ORF">C8E87_1314</name>
</gene>
<proteinExistence type="predicted"/>
<feature type="compositionally biased region" description="Gly residues" evidence="1">
    <location>
        <begin position="28"/>
        <end position="54"/>
    </location>
</feature>
<keyword evidence="4" id="KW-1185">Reference proteome</keyword>
<name>A0A4R6JQM7_9ACTN</name>